<dbReference type="InterPro" id="IPR051058">
    <property type="entry name" value="GDSL_Est/Lipase"/>
</dbReference>
<comment type="caution">
    <text evidence="4">The sequence shown here is derived from an EMBL/GenBank/DDBJ whole genome shotgun (WGS) entry which is preliminary data.</text>
</comment>
<feature type="signal peptide" evidence="3">
    <location>
        <begin position="1"/>
        <end position="20"/>
    </location>
</feature>
<name>A0A6N6JLL5_9RHOB</name>
<dbReference type="OrthoDB" id="5292073at2"/>
<gene>
    <name evidence="4" type="ORF">KIN_33730</name>
</gene>
<keyword evidence="1" id="KW-0378">Hydrolase</keyword>
<dbReference type="Pfam" id="PF00657">
    <property type="entry name" value="Lipase_GDSL"/>
    <property type="match status" value="1"/>
</dbReference>
<dbReference type="InterPro" id="IPR001087">
    <property type="entry name" value="GDSL"/>
</dbReference>
<evidence type="ECO:0000256" key="1">
    <source>
        <dbReference type="ARBA" id="ARBA00022801"/>
    </source>
</evidence>
<keyword evidence="3" id="KW-0732">Signal</keyword>
<evidence type="ECO:0000256" key="2">
    <source>
        <dbReference type="SAM" id="Phobius"/>
    </source>
</evidence>
<keyword evidence="2" id="KW-0812">Transmembrane</keyword>
<dbReference type="EMBL" id="BLJE01000004">
    <property type="protein sequence ID" value="GFE66299.1"/>
    <property type="molecule type" value="Genomic_DNA"/>
</dbReference>
<feature type="transmembrane region" description="Helical" evidence="2">
    <location>
        <begin position="296"/>
        <end position="315"/>
    </location>
</feature>
<evidence type="ECO:0000313" key="4">
    <source>
        <dbReference type="EMBL" id="GFE66299.1"/>
    </source>
</evidence>
<dbReference type="RefSeq" id="WP_159809209.1">
    <property type="nucleotide sequence ID" value="NZ_BLJE01000004.1"/>
</dbReference>
<accession>A0A6N6JLL5</accession>
<dbReference type="GO" id="GO:0016788">
    <property type="term" value="F:hydrolase activity, acting on ester bonds"/>
    <property type="evidence" value="ECO:0007669"/>
    <property type="project" value="InterPro"/>
</dbReference>
<proteinExistence type="predicted"/>
<evidence type="ECO:0000313" key="5">
    <source>
        <dbReference type="Proteomes" id="UP000436822"/>
    </source>
</evidence>
<dbReference type="NCBIfam" id="TIGR03370">
    <property type="entry name" value="VPLPA-CTERM"/>
    <property type="match status" value="1"/>
</dbReference>
<feature type="chain" id="PRO_5026735604" description="VPLPA-CTERM protein sorting domain-containing protein" evidence="3">
    <location>
        <begin position="21"/>
        <end position="321"/>
    </location>
</feature>
<protein>
    <recommendedName>
        <fullName evidence="6">VPLPA-CTERM protein sorting domain-containing protein</fullName>
    </recommendedName>
</protein>
<dbReference type="InterPro" id="IPR022472">
    <property type="entry name" value="VPLPA-CTERM"/>
</dbReference>
<evidence type="ECO:0000256" key="3">
    <source>
        <dbReference type="SAM" id="SignalP"/>
    </source>
</evidence>
<keyword evidence="5" id="KW-1185">Reference proteome</keyword>
<evidence type="ECO:0008006" key="6">
    <source>
        <dbReference type="Google" id="ProtNLM"/>
    </source>
</evidence>
<dbReference type="AlphaFoldDB" id="A0A6N6JLL5"/>
<sequence length="321" mass="33309">MKTTLITLSAALALTASAQASTLTDTYTGFYSFGDSLSDDGKGVAPALLPYFEGRFSNGLVWAEVIEDEFSDAGVQTANFALGGATAQGGDNEIPFARLSTFSGQIGTFEDLDDLGLIDAGDNPLTSVWFGANDVFAALGAASPTLLQDARDAADAVTEGVREIANDSGFLFDDFVIVSLPNLASTPAFAGIAAAAAVTEAFNSQLATNITGLEADGINVFSYDSNILFDAALNGELGYAVTDIPCYIEDVFNCSPDSVEGADPYLFIDGVHPTRTAHFSIAEGVSAQITGELTPVPLPATAPMILVAFAGLALVTRRRKA</sequence>
<organism evidence="4 5">
    <name type="scientific">Litoreibacter roseus</name>
    <dbReference type="NCBI Taxonomy" id="2601869"/>
    <lineage>
        <taxon>Bacteria</taxon>
        <taxon>Pseudomonadati</taxon>
        <taxon>Pseudomonadota</taxon>
        <taxon>Alphaproteobacteria</taxon>
        <taxon>Rhodobacterales</taxon>
        <taxon>Roseobacteraceae</taxon>
        <taxon>Litoreibacter</taxon>
    </lineage>
</organism>
<dbReference type="SUPFAM" id="SSF52266">
    <property type="entry name" value="SGNH hydrolase"/>
    <property type="match status" value="1"/>
</dbReference>
<keyword evidence="2" id="KW-0472">Membrane</keyword>
<dbReference type="InterPro" id="IPR036514">
    <property type="entry name" value="SGNH_hydro_sf"/>
</dbReference>
<dbReference type="Proteomes" id="UP000436822">
    <property type="component" value="Unassembled WGS sequence"/>
</dbReference>
<dbReference type="PANTHER" id="PTHR45648:SF22">
    <property type="entry name" value="GDSL LIPASE_ACYLHYDROLASE FAMILY PROTEIN (AFU_ORTHOLOGUE AFUA_4G14700)"/>
    <property type="match status" value="1"/>
</dbReference>
<keyword evidence="2" id="KW-1133">Transmembrane helix</keyword>
<reference evidence="4 5" key="1">
    <citation type="submission" date="2019-12" db="EMBL/GenBank/DDBJ databases">
        <title>Litoreibacter badius sp. nov., a novel bacteriochlorophyll a-containing bacterium in the genus Litoreibacter.</title>
        <authorList>
            <person name="Kanamuro M."/>
            <person name="Takabe Y."/>
            <person name="Mori K."/>
            <person name="Takaichi S."/>
            <person name="Hanada S."/>
        </authorList>
    </citation>
    <scope>NUCLEOTIDE SEQUENCE [LARGE SCALE GENOMIC DNA]</scope>
    <source>
        <strain evidence="4 5">K6</strain>
    </source>
</reference>
<dbReference type="Gene3D" id="3.40.50.1110">
    <property type="entry name" value="SGNH hydrolase"/>
    <property type="match status" value="1"/>
</dbReference>
<dbReference type="CDD" id="cd01846">
    <property type="entry name" value="fatty_acyltransferase_like"/>
    <property type="match status" value="1"/>
</dbReference>
<dbReference type="PANTHER" id="PTHR45648">
    <property type="entry name" value="GDSL LIPASE/ACYLHYDROLASE FAMILY PROTEIN (AFU_ORTHOLOGUE AFUA_4G14700)"/>
    <property type="match status" value="1"/>
</dbReference>